<comment type="subcellular location">
    <subcellularLocation>
        <location evidence="8">Cytoplasm</location>
    </subcellularLocation>
</comment>
<dbReference type="GO" id="GO:0005737">
    <property type="term" value="C:cytoplasm"/>
    <property type="evidence" value="ECO:0007669"/>
    <property type="project" value="UniProtKB-SubCell"/>
</dbReference>
<evidence type="ECO:0000256" key="1">
    <source>
        <dbReference type="ARBA" id="ARBA00010875"/>
    </source>
</evidence>
<protein>
    <recommendedName>
        <fullName evidence="8">Endoribonuclease YbeY</fullName>
        <ecNumber evidence="8">3.1.-.-</ecNumber>
    </recommendedName>
</protein>
<dbReference type="Pfam" id="PF02130">
    <property type="entry name" value="YbeY"/>
    <property type="match status" value="1"/>
</dbReference>
<keyword evidence="8" id="KW-0698">rRNA processing</keyword>
<dbReference type="NCBIfam" id="TIGR00043">
    <property type="entry name" value="rRNA maturation RNase YbeY"/>
    <property type="match status" value="1"/>
</dbReference>
<dbReference type="InterPro" id="IPR023091">
    <property type="entry name" value="MetalPrtase_cat_dom_sf_prd"/>
</dbReference>
<feature type="binding site" evidence="8">
    <location>
        <position position="110"/>
    </location>
    <ligand>
        <name>Zn(2+)</name>
        <dbReference type="ChEBI" id="CHEBI:29105"/>
        <note>catalytic</note>
    </ligand>
</feature>
<evidence type="ECO:0000256" key="7">
    <source>
        <dbReference type="ARBA" id="ARBA00022833"/>
    </source>
</evidence>
<keyword evidence="2 8" id="KW-0690">Ribosome biogenesis</keyword>
<keyword evidence="10" id="KW-1185">Reference proteome</keyword>
<dbReference type="SUPFAM" id="SSF55486">
    <property type="entry name" value="Metalloproteases ('zincins'), catalytic domain"/>
    <property type="match status" value="1"/>
</dbReference>
<keyword evidence="4 8" id="KW-0479">Metal-binding</keyword>
<dbReference type="InterPro" id="IPR020549">
    <property type="entry name" value="YbeY_CS"/>
</dbReference>
<sequence>MIELEIQRQLQDPKIPEDARIERWVQHVLAGQGAAMVNVRIVDLAEGWALNRQWRGKDSATNVLSFPADMPAADDVRVLGDVVLCAPVIEREAAEQDKDLEAHWAHLVIHGLLHLQGFDHIDGERAGVMESREIELLAELGFPNPYESSNGR</sequence>
<evidence type="ECO:0000256" key="5">
    <source>
        <dbReference type="ARBA" id="ARBA00022759"/>
    </source>
</evidence>
<dbReference type="InterPro" id="IPR002036">
    <property type="entry name" value="YbeY"/>
</dbReference>
<keyword evidence="7 8" id="KW-0862">Zinc</keyword>
<dbReference type="RefSeq" id="WP_164209932.1">
    <property type="nucleotide sequence ID" value="NZ_JAAGSC010000031.1"/>
</dbReference>
<evidence type="ECO:0000256" key="4">
    <source>
        <dbReference type="ARBA" id="ARBA00022723"/>
    </source>
</evidence>
<evidence type="ECO:0000256" key="8">
    <source>
        <dbReference type="HAMAP-Rule" id="MF_00009"/>
    </source>
</evidence>
<dbReference type="GO" id="GO:0004222">
    <property type="term" value="F:metalloendopeptidase activity"/>
    <property type="evidence" value="ECO:0007669"/>
    <property type="project" value="InterPro"/>
</dbReference>
<proteinExistence type="inferred from homology"/>
<reference evidence="9 10" key="1">
    <citation type="submission" date="2020-02" db="EMBL/GenBank/DDBJ databases">
        <authorList>
            <person name="Zhang X.-Y."/>
        </authorList>
    </citation>
    <scope>NUCLEOTIDE SEQUENCE [LARGE SCALE GENOMIC DNA]</scope>
    <source>
        <strain evidence="9 10">C33</strain>
    </source>
</reference>
<dbReference type="PANTHER" id="PTHR46986:SF1">
    <property type="entry name" value="ENDORIBONUCLEASE YBEY, CHLOROPLASTIC"/>
    <property type="match status" value="1"/>
</dbReference>
<dbReference type="PANTHER" id="PTHR46986">
    <property type="entry name" value="ENDORIBONUCLEASE YBEY, CHLOROPLASTIC"/>
    <property type="match status" value="1"/>
</dbReference>
<evidence type="ECO:0000313" key="9">
    <source>
        <dbReference type="EMBL" id="NDY94581.1"/>
    </source>
</evidence>
<dbReference type="EC" id="3.1.-.-" evidence="8"/>
<dbReference type="AlphaFoldDB" id="A0A845V2U1"/>
<dbReference type="PROSITE" id="PS01306">
    <property type="entry name" value="UPF0054"/>
    <property type="match status" value="1"/>
</dbReference>
<organism evidence="9 10">
    <name type="scientific">Wenzhouxiangella limi</name>
    <dbReference type="NCBI Taxonomy" id="2707351"/>
    <lineage>
        <taxon>Bacteria</taxon>
        <taxon>Pseudomonadati</taxon>
        <taxon>Pseudomonadota</taxon>
        <taxon>Gammaproteobacteria</taxon>
        <taxon>Chromatiales</taxon>
        <taxon>Wenzhouxiangellaceae</taxon>
        <taxon>Wenzhouxiangella</taxon>
    </lineage>
</organism>
<feature type="binding site" evidence="8">
    <location>
        <position position="114"/>
    </location>
    <ligand>
        <name>Zn(2+)</name>
        <dbReference type="ChEBI" id="CHEBI:29105"/>
        <note>catalytic</note>
    </ligand>
</feature>
<evidence type="ECO:0000256" key="6">
    <source>
        <dbReference type="ARBA" id="ARBA00022801"/>
    </source>
</evidence>
<gene>
    <name evidence="8 9" type="primary">ybeY</name>
    <name evidence="9" type="ORF">G3I74_02400</name>
</gene>
<evidence type="ECO:0000256" key="2">
    <source>
        <dbReference type="ARBA" id="ARBA00022517"/>
    </source>
</evidence>
<evidence type="ECO:0000256" key="3">
    <source>
        <dbReference type="ARBA" id="ARBA00022722"/>
    </source>
</evidence>
<name>A0A845V2U1_9GAMM</name>
<dbReference type="HAMAP" id="MF_00009">
    <property type="entry name" value="Endoribonucl_YbeY"/>
    <property type="match status" value="1"/>
</dbReference>
<feature type="binding site" evidence="8">
    <location>
        <position position="120"/>
    </location>
    <ligand>
        <name>Zn(2+)</name>
        <dbReference type="ChEBI" id="CHEBI:29105"/>
        <note>catalytic</note>
    </ligand>
</feature>
<comment type="cofactor">
    <cofactor evidence="8">
        <name>Zn(2+)</name>
        <dbReference type="ChEBI" id="CHEBI:29105"/>
    </cofactor>
    <text evidence="8">Binds 1 zinc ion.</text>
</comment>
<comment type="similarity">
    <text evidence="1 8">Belongs to the endoribonuclease YbeY family.</text>
</comment>
<dbReference type="GO" id="GO:0006364">
    <property type="term" value="P:rRNA processing"/>
    <property type="evidence" value="ECO:0007669"/>
    <property type="project" value="UniProtKB-UniRule"/>
</dbReference>
<dbReference type="GO" id="GO:0004521">
    <property type="term" value="F:RNA endonuclease activity"/>
    <property type="evidence" value="ECO:0007669"/>
    <property type="project" value="UniProtKB-UniRule"/>
</dbReference>
<accession>A0A845V2U1</accession>
<keyword evidence="3 8" id="KW-0540">Nuclease</keyword>
<comment type="caution">
    <text evidence="9">The sequence shown here is derived from an EMBL/GenBank/DDBJ whole genome shotgun (WGS) entry which is preliminary data.</text>
</comment>
<dbReference type="Gene3D" id="3.40.390.30">
    <property type="entry name" value="Metalloproteases ('zincins'), catalytic domain"/>
    <property type="match status" value="1"/>
</dbReference>
<dbReference type="GO" id="GO:0008270">
    <property type="term" value="F:zinc ion binding"/>
    <property type="evidence" value="ECO:0007669"/>
    <property type="project" value="UniProtKB-UniRule"/>
</dbReference>
<evidence type="ECO:0000313" key="10">
    <source>
        <dbReference type="Proteomes" id="UP000484885"/>
    </source>
</evidence>
<dbReference type="Proteomes" id="UP000484885">
    <property type="component" value="Unassembled WGS sequence"/>
</dbReference>
<keyword evidence="8" id="KW-0963">Cytoplasm</keyword>
<dbReference type="EMBL" id="JAAGSC010000031">
    <property type="protein sequence ID" value="NDY94581.1"/>
    <property type="molecule type" value="Genomic_DNA"/>
</dbReference>
<comment type="function">
    <text evidence="8">Single strand-specific metallo-endoribonuclease involved in late-stage 70S ribosome quality control and in maturation of the 3' terminus of the 16S rRNA.</text>
</comment>
<keyword evidence="5 8" id="KW-0255">Endonuclease</keyword>
<keyword evidence="6 8" id="KW-0378">Hydrolase</keyword>